<accession>A0A5C3QAB7</accession>
<evidence type="ECO:0000256" key="6">
    <source>
        <dbReference type="ARBA" id="ARBA00022917"/>
    </source>
</evidence>
<dbReference type="Pfam" id="PF00009">
    <property type="entry name" value="GTP_EFTU"/>
    <property type="match status" value="1"/>
</dbReference>
<dbReference type="InterPro" id="IPR005517">
    <property type="entry name" value="Transl_elong_EFG/EF2_IV"/>
</dbReference>
<dbReference type="GO" id="GO:0003924">
    <property type="term" value="F:GTPase activity"/>
    <property type="evidence" value="ECO:0007669"/>
    <property type="project" value="InterPro"/>
</dbReference>
<comment type="function">
    <text evidence="8">Catalyzes the GTP-dependent ribosomal translocation step during translation elongation. During this step, the ribosome changes from the pre-translocational (PRE) to the post-translocational (POST) state as the newly formed A-site-bound peptidyl-tRNA and P-site-bound deacylated tRNA move to the P and E sites, respectively. Catalyzes the coordinated movement of the two tRNA molecules, the mRNA and conformational changes in the ribosome.</text>
</comment>
<dbReference type="InterPro" id="IPR027417">
    <property type="entry name" value="P-loop_NTPase"/>
</dbReference>
<dbReference type="InterPro" id="IPR031157">
    <property type="entry name" value="G_TR_CS"/>
</dbReference>
<dbReference type="InterPro" id="IPR014721">
    <property type="entry name" value="Ribsml_uS5_D2-typ_fold_subgr"/>
</dbReference>
<dbReference type="FunFam" id="3.40.50.300:FF:000058">
    <property type="entry name" value="Translation elongation factor 2"/>
    <property type="match status" value="1"/>
</dbReference>
<dbReference type="Gene3D" id="2.40.30.10">
    <property type="entry name" value="Translation factors"/>
    <property type="match status" value="1"/>
</dbReference>
<keyword evidence="4" id="KW-0547">Nucleotide-binding</keyword>
<evidence type="ECO:0000256" key="4">
    <source>
        <dbReference type="ARBA" id="ARBA00022741"/>
    </source>
</evidence>
<dbReference type="InterPro" id="IPR005225">
    <property type="entry name" value="Small_GTP-bd"/>
</dbReference>
<dbReference type="FunFam" id="3.30.70.240:FF:000003">
    <property type="entry name" value="Translation elongation factor 2"/>
    <property type="match status" value="1"/>
</dbReference>
<dbReference type="Proteomes" id="UP000305067">
    <property type="component" value="Unassembled WGS sequence"/>
</dbReference>
<name>A0A5C3QAB7_9AGAR</name>
<dbReference type="GO" id="GO:0005829">
    <property type="term" value="C:cytosol"/>
    <property type="evidence" value="ECO:0007669"/>
    <property type="project" value="TreeGrafter"/>
</dbReference>
<dbReference type="Gene3D" id="3.40.50.300">
    <property type="entry name" value="P-loop containing nucleotide triphosphate hydrolases"/>
    <property type="match status" value="1"/>
</dbReference>
<keyword evidence="11" id="KW-1185">Reference proteome</keyword>
<keyword evidence="3" id="KW-0963">Cytoplasm</keyword>
<feature type="domain" description="Tr-type G" evidence="9">
    <location>
        <begin position="17"/>
        <end position="253"/>
    </location>
</feature>
<dbReference type="Gene3D" id="3.30.230.10">
    <property type="match status" value="1"/>
</dbReference>
<sequence length="842" mass="92839">MVNFTIDQLRGLMDKSTNIRNMSVIAHVDHGKSTLIDSLISKAQIIAIAKAGETRWMDTRPDEKERGITIKSTAVSVFFGIDKDSIAEVKQKTDGTNFLINLIDSPGHVDFSSEVTAALRVTDGALVVVDCIEGVCVQTDTVLRQALSEKIKPVVVINKVDRALLELKMSKEDLYQTLLRTIESVNVTISTYNDAVLGDVQVAPEQGTVAFGAGLHGWAFTLRQFATRYAQKFGVDRAKMMTKLWGDNYFNPATKKWATTPTDADSKPLERAFNVFVLDPIYRVFSAIMKDDKASLPSILSKLDVVLARDEMDLQGKDLLKVVMRKFLPAADALLEMIVIHLPSPSTAQQYRVETLYEGPMDDESAVGIRNCDPNGPLVVYISKMVPTSDRGRFFAFGRVFSGTVRAGQKVRIQGPDYVPGKKTDLFVKSVQRTVLMMGRSVEAIEDCPAGNIVGLVGIDQFLLKSGTLTTSETAHNMKVMRFSVSPVVQVSVEAKNGADLPKLVEGLKRLSKSDPCVQASISETGEHIVACAGELHLEICLKDLEEDHAGIPLKVSAPIVPYRETVMAESSIVALAKSQNKHNRIWMKAQPLDEQLTSAIEEGRISPRDDFKARARVLSDEYGWDVTEARKIWAFGPDMAGPNVMVDVTKGVQYLHEIKDSCMAALQWATKEGVCAEENVRGVRYNLIDVGLFSDAIHRGGGQVIPAVRRACHASCLLATPGLQEPVFLVEIQCPDSAMGGVYSCLNKRRGQVFSEEQRPGTPMFTIKAYLPVAESLGFKGELRAHTADQAFPQMVFDHWEPMNGSPLEKGSKVEEIVTKIRTRKGLKLEIPPLETYYDKL</sequence>
<dbReference type="PRINTS" id="PR00315">
    <property type="entry name" value="ELONGATNFCT"/>
</dbReference>
<dbReference type="SUPFAM" id="SSF54211">
    <property type="entry name" value="Ribosomal protein S5 domain 2-like"/>
    <property type="match status" value="1"/>
</dbReference>
<dbReference type="CDD" id="cd04096">
    <property type="entry name" value="eEF2_snRNP_like_C"/>
    <property type="match status" value="1"/>
</dbReference>
<evidence type="ECO:0000256" key="7">
    <source>
        <dbReference type="ARBA" id="ARBA00023134"/>
    </source>
</evidence>
<organism evidence="10 11">
    <name type="scientific">Pterulicium gracile</name>
    <dbReference type="NCBI Taxonomy" id="1884261"/>
    <lineage>
        <taxon>Eukaryota</taxon>
        <taxon>Fungi</taxon>
        <taxon>Dikarya</taxon>
        <taxon>Basidiomycota</taxon>
        <taxon>Agaricomycotina</taxon>
        <taxon>Agaricomycetes</taxon>
        <taxon>Agaricomycetidae</taxon>
        <taxon>Agaricales</taxon>
        <taxon>Pleurotineae</taxon>
        <taxon>Pterulaceae</taxon>
        <taxon>Pterulicium</taxon>
    </lineage>
</organism>
<keyword evidence="6" id="KW-0648">Protein biosynthesis</keyword>
<evidence type="ECO:0000256" key="5">
    <source>
        <dbReference type="ARBA" id="ARBA00022768"/>
    </source>
</evidence>
<evidence type="ECO:0000256" key="1">
    <source>
        <dbReference type="ARBA" id="ARBA00004496"/>
    </source>
</evidence>
<dbReference type="CDD" id="cd16261">
    <property type="entry name" value="EF2_snRNP_III"/>
    <property type="match status" value="1"/>
</dbReference>
<dbReference type="GO" id="GO:1990904">
    <property type="term" value="C:ribonucleoprotein complex"/>
    <property type="evidence" value="ECO:0007669"/>
    <property type="project" value="TreeGrafter"/>
</dbReference>
<reference evidence="10 11" key="1">
    <citation type="journal article" date="2019" name="Nat. Ecol. Evol.">
        <title>Megaphylogeny resolves global patterns of mushroom evolution.</title>
        <authorList>
            <person name="Varga T."/>
            <person name="Krizsan K."/>
            <person name="Foldi C."/>
            <person name="Dima B."/>
            <person name="Sanchez-Garcia M."/>
            <person name="Sanchez-Ramirez S."/>
            <person name="Szollosi G.J."/>
            <person name="Szarkandi J.G."/>
            <person name="Papp V."/>
            <person name="Albert L."/>
            <person name="Andreopoulos W."/>
            <person name="Angelini C."/>
            <person name="Antonin V."/>
            <person name="Barry K.W."/>
            <person name="Bougher N.L."/>
            <person name="Buchanan P."/>
            <person name="Buyck B."/>
            <person name="Bense V."/>
            <person name="Catcheside P."/>
            <person name="Chovatia M."/>
            <person name="Cooper J."/>
            <person name="Damon W."/>
            <person name="Desjardin D."/>
            <person name="Finy P."/>
            <person name="Geml J."/>
            <person name="Haridas S."/>
            <person name="Hughes K."/>
            <person name="Justo A."/>
            <person name="Karasinski D."/>
            <person name="Kautmanova I."/>
            <person name="Kiss B."/>
            <person name="Kocsube S."/>
            <person name="Kotiranta H."/>
            <person name="LaButti K.M."/>
            <person name="Lechner B.E."/>
            <person name="Liimatainen K."/>
            <person name="Lipzen A."/>
            <person name="Lukacs Z."/>
            <person name="Mihaltcheva S."/>
            <person name="Morgado L.N."/>
            <person name="Niskanen T."/>
            <person name="Noordeloos M.E."/>
            <person name="Ohm R.A."/>
            <person name="Ortiz-Santana B."/>
            <person name="Ovrebo C."/>
            <person name="Racz N."/>
            <person name="Riley R."/>
            <person name="Savchenko A."/>
            <person name="Shiryaev A."/>
            <person name="Soop K."/>
            <person name="Spirin V."/>
            <person name="Szebenyi C."/>
            <person name="Tomsovsky M."/>
            <person name="Tulloss R.E."/>
            <person name="Uehling J."/>
            <person name="Grigoriev I.V."/>
            <person name="Vagvolgyi C."/>
            <person name="Papp T."/>
            <person name="Martin F.M."/>
            <person name="Miettinen O."/>
            <person name="Hibbett D.S."/>
            <person name="Nagy L.G."/>
        </authorList>
    </citation>
    <scope>NUCLEOTIDE SEQUENCE [LARGE SCALE GENOMIC DNA]</scope>
    <source>
        <strain evidence="10 11">CBS 309.79</strain>
    </source>
</reference>
<evidence type="ECO:0000313" key="10">
    <source>
        <dbReference type="EMBL" id="TFK95403.1"/>
    </source>
</evidence>
<comment type="subcellular location">
    <subcellularLocation>
        <location evidence="1">Cytoplasm</location>
    </subcellularLocation>
</comment>
<dbReference type="FunFam" id="2.40.30.10:FF:000010">
    <property type="entry name" value="Translation elongation factor 2"/>
    <property type="match status" value="1"/>
</dbReference>
<dbReference type="InterPro" id="IPR004161">
    <property type="entry name" value="EFTu-like_2"/>
</dbReference>
<dbReference type="NCBIfam" id="TIGR00231">
    <property type="entry name" value="small_GTP"/>
    <property type="match status" value="1"/>
</dbReference>
<dbReference type="InterPro" id="IPR000640">
    <property type="entry name" value="EFG_V-like"/>
</dbReference>
<dbReference type="Pfam" id="PF03144">
    <property type="entry name" value="GTP_EFTU_D2"/>
    <property type="match status" value="1"/>
</dbReference>
<evidence type="ECO:0000256" key="8">
    <source>
        <dbReference type="ARBA" id="ARBA00024731"/>
    </source>
</evidence>
<dbReference type="Pfam" id="PF03764">
    <property type="entry name" value="EFG_IV"/>
    <property type="match status" value="1"/>
</dbReference>
<dbReference type="PROSITE" id="PS00301">
    <property type="entry name" value="G_TR_1"/>
    <property type="match status" value="1"/>
</dbReference>
<dbReference type="PANTHER" id="PTHR42908">
    <property type="entry name" value="TRANSLATION ELONGATION FACTOR-RELATED"/>
    <property type="match status" value="1"/>
</dbReference>
<proteinExistence type="predicted"/>
<dbReference type="InterPro" id="IPR041095">
    <property type="entry name" value="EFG_II"/>
</dbReference>
<dbReference type="SUPFAM" id="SSF54980">
    <property type="entry name" value="EF-G C-terminal domain-like"/>
    <property type="match status" value="2"/>
</dbReference>
<dbReference type="OrthoDB" id="364892at2759"/>
<dbReference type="AlphaFoldDB" id="A0A5C3QAB7"/>
<keyword evidence="10" id="KW-0378">Hydrolase</keyword>
<dbReference type="STRING" id="1884261.A0A5C3QAB7"/>
<dbReference type="SMART" id="SM00889">
    <property type="entry name" value="EFG_IV"/>
    <property type="match status" value="1"/>
</dbReference>
<dbReference type="CDD" id="cd01681">
    <property type="entry name" value="aeEF2_snRNP_like_IV"/>
    <property type="match status" value="1"/>
</dbReference>
<keyword evidence="5" id="KW-0251">Elongation factor</keyword>
<dbReference type="InterPro" id="IPR020568">
    <property type="entry name" value="Ribosomal_Su5_D2-typ_SF"/>
</dbReference>
<evidence type="ECO:0000256" key="2">
    <source>
        <dbReference type="ARBA" id="ARBA00017891"/>
    </source>
</evidence>
<dbReference type="InterPro" id="IPR009000">
    <property type="entry name" value="Transl_B-barrel_sf"/>
</dbReference>
<evidence type="ECO:0000259" key="9">
    <source>
        <dbReference type="PROSITE" id="PS51722"/>
    </source>
</evidence>
<dbReference type="Pfam" id="PF00679">
    <property type="entry name" value="EFG_C"/>
    <property type="match status" value="1"/>
</dbReference>
<dbReference type="PANTHER" id="PTHR42908:SF10">
    <property type="entry name" value="EUKARYOTIC TRANSLATION ELONGATION FACTOR 2"/>
    <property type="match status" value="1"/>
</dbReference>
<dbReference type="Gene3D" id="3.30.70.240">
    <property type="match status" value="1"/>
</dbReference>
<dbReference type="CDD" id="cd01885">
    <property type="entry name" value="EF2"/>
    <property type="match status" value="1"/>
</dbReference>
<dbReference type="GO" id="GO:0003746">
    <property type="term" value="F:translation elongation factor activity"/>
    <property type="evidence" value="ECO:0007669"/>
    <property type="project" value="UniProtKB-KW"/>
</dbReference>
<dbReference type="FunFam" id="3.30.70.870:FF:000002">
    <property type="entry name" value="Translation elongation factor 2"/>
    <property type="match status" value="1"/>
</dbReference>
<dbReference type="SUPFAM" id="SSF50447">
    <property type="entry name" value="Translation proteins"/>
    <property type="match status" value="1"/>
</dbReference>
<evidence type="ECO:0000256" key="3">
    <source>
        <dbReference type="ARBA" id="ARBA00022490"/>
    </source>
</evidence>
<dbReference type="Pfam" id="PF14492">
    <property type="entry name" value="EFG_III"/>
    <property type="match status" value="1"/>
</dbReference>
<gene>
    <name evidence="10" type="ORF">BDV98DRAFT_537754</name>
</gene>
<protein>
    <recommendedName>
        <fullName evidence="2">Elongation factor 2</fullName>
    </recommendedName>
</protein>
<dbReference type="SUPFAM" id="SSF52540">
    <property type="entry name" value="P-loop containing nucleoside triphosphate hydrolases"/>
    <property type="match status" value="1"/>
</dbReference>
<dbReference type="Gene3D" id="3.30.70.870">
    <property type="entry name" value="Elongation Factor G (Translational Gtpase), domain 3"/>
    <property type="match status" value="1"/>
</dbReference>
<dbReference type="GO" id="GO:0043022">
    <property type="term" value="F:ribosome binding"/>
    <property type="evidence" value="ECO:0007669"/>
    <property type="project" value="TreeGrafter"/>
</dbReference>
<dbReference type="InterPro" id="IPR035647">
    <property type="entry name" value="EFG_III/V"/>
</dbReference>
<dbReference type="GO" id="GO:0005525">
    <property type="term" value="F:GTP binding"/>
    <property type="evidence" value="ECO:0007669"/>
    <property type="project" value="UniProtKB-KW"/>
</dbReference>
<dbReference type="InterPro" id="IPR000795">
    <property type="entry name" value="T_Tr_GTP-bd_dom"/>
</dbReference>
<keyword evidence="7" id="KW-0342">GTP-binding</keyword>
<evidence type="ECO:0000313" key="11">
    <source>
        <dbReference type="Proteomes" id="UP000305067"/>
    </source>
</evidence>
<dbReference type="SMART" id="SM00838">
    <property type="entry name" value="EFG_C"/>
    <property type="match status" value="1"/>
</dbReference>
<dbReference type="FunFam" id="3.30.230.10:FF:000006">
    <property type="entry name" value="Translation elongation factor 2"/>
    <property type="match status" value="1"/>
</dbReference>
<dbReference type="PROSITE" id="PS51722">
    <property type="entry name" value="G_TR_2"/>
    <property type="match status" value="1"/>
</dbReference>
<dbReference type="EMBL" id="ML178887">
    <property type="protein sequence ID" value="TFK95403.1"/>
    <property type="molecule type" value="Genomic_DNA"/>
</dbReference>